<feature type="region of interest" description="Disordered" evidence="1">
    <location>
        <begin position="316"/>
        <end position="367"/>
    </location>
</feature>
<protein>
    <submittedName>
        <fullName evidence="2">Uncharacterized protein</fullName>
    </submittedName>
</protein>
<sequence length="605" mass="65506">MTPSEAANNALNNTLAAVQSLIQHCLELKEADQEALKLSDNIARCVAKDLKLHGGNATSFSPLLLSCAAVVQQYSKDWSSVSDQDPQIASHLRFKKTIDYHPPTVVEDVFKAPPTASVPVFETTAIEVIGMSSATLPTAQPGHRSKSTACPDRTPAPPSPCSTGLESLTPITAPPAAPILSELPAPKVNLFVVGTLKTMANRMPQVTKSRKRKAKHDTDDEAVDSRKIAPSSQHKKPKRQKVPSESEPKVATHPMAMDSSEHSVHHHARKCDKCAKMDVACLVLPDKKVGSMRLACGNCDSMKISCAIDGVGVQERMQGKSKAKAAEVSSNPKRSRTRPPKSRRTVKSPPVHVDKSPTSTPPHTPSLSLQTVVEDCVKRQLNLHEDLELTDAEAEPNVMDVMPAQSNAEPHAMMQTPDCEVQPDIAHAIIPEPTPREMLQSIQELGRRFDLLATNDRVDALDARIESVEGRIGQQLAMLEQCINTSDIQWRAMLASVGHLTLSLWDHKDDVAAHRHPISTAGYAPLQHSNVDLPQWLCQTKDPNISAIGRQWTHAWDPSVVVGGQGYVSTSASVQQAADTPDTPVLWANSVASSRLSSAPSPTPD</sequence>
<gene>
    <name evidence="2" type="ORF">HD556DRAFT_1310051</name>
</gene>
<name>A0A9P7DG32_9AGAM</name>
<evidence type="ECO:0000313" key="3">
    <source>
        <dbReference type="Proteomes" id="UP000719766"/>
    </source>
</evidence>
<dbReference type="OrthoDB" id="2645888at2759"/>
<dbReference type="EMBL" id="JABBWE010000044">
    <property type="protein sequence ID" value="KAG1791168.1"/>
    <property type="molecule type" value="Genomic_DNA"/>
</dbReference>
<proteinExistence type="predicted"/>
<feature type="region of interest" description="Disordered" evidence="1">
    <location>
        <begin position="135"/>
        <end position="169"/>
    </location>
</feature>
<dbReference type="Proteomes" id="UP000719766">
    <property type="component" value="Unassembled WGS sequence"/>
</dbReference>
<accession>A0A9P7DG32</accession>
<feature type="region of interest" description="Disordered" evidence="1">
    <location>
        <begin position="202"/>
        <end position="264"/>
    </location>
</feature>
<organism evidence="2 3">
    <name type="scientific">Suillus plorans</name>
    <dbReference type="NCBI Taxonomy" id="116603"/>
    <lineage>
        <taxon>Eukaryota</taxon>
        <taxon>Fungi</taxon>
        <taxon>Dikarya</taxon>
        <taxon>Basidiomycota</taxon>
        <taxon>Agaricomycotina</taxon>
        <taxon>Agaricomycetes</taxon>
        <taxon>Agaricomycetidae</taxon>
        <taxon>Boletales</taxon>
        <taxon>Suillineae</taxon>
        <taxon>Suillaceae</taxon>
        <taxon>Suillus</taxon>
    </lineage>
</organism>
<dbReference type="RefSeq" id="XP_041158053.1">
    <property type="nucleotide sequence ID" value="XM_041300362.1"/>
</dbReference>
<feature type="compositionally biased region" description="Basic residues" evidence="1">
    <location>
        <begin position="333"/>
        <end position="346"/>
    </location>
</feature>
<dbReference type="GeneID" id="64594126"/>
<dbReference type="AlphaFoldDB" id="A0A9P7DG32"/>
<reference evidence="2" key="1">
    <citation type="journal article" date="2020" name="New Phytol.">
        <title>Comparative genomics reveals dynamic genome evolution in host specialist ectomycorrhizal fungi.</title>
        <authorList>
            <person name="Lofgren L.A."/>
            <person name="Nguyen N.H."/>
            <person name="Vilgalys R."/>
            <person name="Ruytinx J."/>
            <person name="Liao H.L."/>
            <person name="Branco S."/>
            <person name="Kuo A."/>
            <person name="LaButti K."/>
            <person name="Lipzen A."/>
            <person name="Andreopoulos W."/>
            <person name="Pangilinan J."/>
            <person name="Riley R."/>
            <person name="Hundley H."/>
            <person name="Na H."/>
            <person name="Barry K."/>
            <person name="Grigoriev I.V."/>
            <person name="Stajich J.E."/>
            <person name="Kennedy P.G."/>
        </authorList>
    </citation>
    <scope>NUCLEOTIDE SEQUENCE</scope>
    <source>
        <strain evidence="2">S12</strain>
    </source>
</reference>
<evidence type="ECO:0000313" key="2">
    <source>
        <dbReference type="EMBL" id="KAG1791168.1"/>
    </source>
</evidence>
<evidence type="ECO:0000256" key="1">
    <source>
        <dbReference type="SAM" id="MobiDB-lite"/>
    </source>
</evidence>
<comment type="caution">
    <text evidence="2">The sequence shown here is derived from an EMBL/GenBank/DDBJ whole genome shotgun (WGS) entry which is preliminary data.</text>
</comment>
<keyword evidence="3" id="KW-1185">Reference proteome</keyword>